<comment type="caution">
    <text evidence="1">The sequence shown here is derived from an EMBL/GenBank/DDBJ whole genome shotgun (WGS) entry which is preliminary data.</text>
</comment>
<dbReference type="Proteomes" id="UP001162992">
    <property type="component" value="Chromosome 6"/>
</dbReference>
<evidence type="ECO:0000313" key="2">
    <source>
        <dbReference type="Proteomes" id="UP001162992"/>
    </source>
</evidence>
<evidence type="ECO:0000313" key="1">
    <source>
        <dbReference type="EMBL" id="KAJ7553314.1"/>
    </source>
</evidence>
<name>A0ACC2DGM5_DIPCM</name>
<dbReference type="EMBL" id="CM055097">
    <property type="protein sequence ID" value="KAJ7553314.1"/>
    <property type="molecule type" value="Genomic_DNA"/>
</dbReference>
<keyword evidence="2" id="KW-1185">Reference proteome</keyword>
<sequence>MATKAALAPSTGASFRGRLNNVQTEQNSNPPRAFFGFLTNLKMSSQLGHRGQGLWPSMPNYTSVCRPSWRMNVERSVQQKMVGGRKAGPILVPCTRRLILLRHAKSSWTNRSLRDHERPLSTRGRRAAANIAAKLREKGWIPEIILCSDSIRTRETLGIMQQHFLEYLEAEVHFLGSYYAIAAMDGETTKHLQETVCRFSKDNTTTVMCMGHNRGWEEAASMFSGVPVELKTANAALLEAYGASWDETFQSAGTGGWKLLGIVKPDQNSESSDDIDNLI</sequence>
<reference evidence="2" key="1">
    <citation type="journal article" date="2024" name="Proc. Natl. Acad. Sci. U.S.A.">
        <title>Extraordinary preservation of gene collinearity over three hundred million years revealed in homosporous lycophytes.</title>
        <authorList>
            <person name="Li C."/>
            <person name="Wickell D."/>
            <person name="Kuo L.Y."/>
            <person name="Chen X."/>
            <person name="Nie B."/>
            <person name="Liao X."/>
            <person name="Peng D."/>
            <person name="Ji J."/>
            <person name="Jenkins J."/>
            <person name="Williams M."/>
            <person name="Shu S."/>
            <person name="Plott C."/>
            <person name="Barry K."/>
            <person name="Rajasekar S."/>
            <person name="Grimwood J."/>
            <person name="Han X."/>
            <person name="Sun S."/>
            <person name="Hou Z."/>
            <person name="He W."/>
            <person name="Dai G."/>
            <person name="Sun C."/>
            <person name="Schmutz J."/>
            <person name="Leebens-Mack J.H."/>
            <person name="Li F.W."/>
            <person name="Wang L."/>
        </authorList>
    </citation>
    <scope>NUCLEOTIDE SEQUENCE [LARGE SCALE GENOMIC DNA]</scope>
    <source>
        <strain evidence="2">cv. PW_Plant_1</strain>
    </source>
</reference>
<gene>
    <name evidence="1" type="ORF">O6H91_06G092600</name>
</gene>
<protein>
    <submittedName>
        <fullName evidence="1">Uncharacterized protein</fullName>
    </submittedName>
</protein>
<accession>A0ACC2DGM5</accession>
<organism evidence="1 2">
    <name type="scientific">Diphasiastrum complanatum</name>
    <name type="common">Issler's clubmoss</name>
    <name type="synonym">Lycopodium complanatum</name>
    <dbReference type="NCBI Taxonomy" id="34168"/>
    <lineage>
        <taxon>Eukaryota</taxon>
        <taxon>Viridiplantae</taxon>
        <taxon>Streptophyta</taxon>
        <taxon>Embryophyta</taxon>
        <taxon>Tracheophyta</taxon>
        <taxon>Lycopodiopsida</taxon>
        <taxon>Lycopodiales</taxon>
        <taxon>Lycopodiaceae</taxon>
        <taxon>Lycopodioideae</taxon>
        <taxon>Diphasiastrum</taxon>
    </lineage>
</organism>
<proteinExistence type="predicted"/>